<keyword evidence="2" id="KW-0547">Nucleotide-binding</keyword>
<evidence type="ECO:0000313" key="5">
    <source>
        <dbReference type="EMBL" id="KAK8533212.1"/>
    </source>
</evidence>
<accession>A0ABR2D9Y7</accession>
<evidence type="ECO:0000256" key="3">
    <source>
        <dbReference type="ARBA" id="ARBA00022821"/>
    </source>
</evidence>
<evidence type="ECO:0000256" key="2">
    <source>
        <dbReference type="ARBA" id="ARBA00022741"/>
    </source>
</evidence>
<comment type="caution">
    <text evidence="5">The sequence shown here is derived from an EMBL/GenBank/DDBJ whole genome shotgun (WGS) entry which is preliminary data.</text>
</comment>
<evidence type="ECO:0000313" key="6">
    <source>
        <dbReference type="Proteomes" id="UP001472677"/>
    </source>
</evidence>
<reference evidence="5 6" key="1">
    <citation type="journal article" date="2024" name="G3 (Bethesda)">
        <title>Genome assembly of Hibiscus sabdariffa L. provides insights into metabolisms of medicinal natural products.</title>
        <authorList>
            <person name="Kim T."/>
        </authorList>
    </citation>
    <scope>NUCLEOTIDE SEQUENCE [LARGE SCALE GENOMIC DNA]</scope>
    <source>
        <strain evidence="5">TK-2024</strain>
        <tissue evidence="5">Old leaves</tissue>
    </source>
</reference>
<evidence type="ECO:0000259" key="4">
    <source>
        <dbReference type="Pfam" id="PF18052"/>
    </source>
</evidence>
<dbReference type="Proteomes" id="UP001472677">
    <property type="component" value="Unassembled WGS sequence"/>
</dbReference>
<protein>
    <recommendedName>
        <fullName evidence="4">Disease resistance N-terminal domain-containing protein</fullName>
    </recommendedName>
</protein>
<dbReference type="InterPro" id="IPR041118">
    <property type="entry name" value="Rx_N"/>
</dbReference>
<sequence>MAESFLASITAVVLEKLAPHIGNGVSSVLLVNSELRKLRDSVIRIQAVLSDAERQQHQNKKLRLCMWKLRDLFYDAKDVIDCFKCEDLRKQVSRNPDLRIWDQWAAKRFHADMFFTKILTLLFTLGMSLVDMRRKGRLLIF</sequence>
<dbReference type="EMBL" id="JBBPBM010000033">
    <property type="protein sequence ID" value="KAK8533212.1"/>
    <property type="molecule type" value="Genomic_DNA"/>
</dbReference>
<dbReference type="Gene3D" id="1.20.5.4130">
    <property type="match status" value="1"/>
</dbReference>
<gene>
    <name evidence="5" type="ORF">V6N12_076490</name>
</gene>
<proteinExistence type="predicted"/>
<organism evidence="5 6">
    <name type="scientific">Hibiscus sabdariffa</name>
    <name type="common">roselle</name>
    <dbReference type="NCBI Taxonomy" id="183260"/>
    <lineage>
        <taxon>Eukaryota</taxon>
        <taxon>Viridiplantae</taxon>
        <taxon>Streptophyta</taxon>
        <taxon>Embryophyta</taxon>
        <taxon>Tracheophyta</taxon>
        <taxon>Spermatophyta</taxon>
        <taxon>Magnoliopsida</taxon>
        <taxon>eudicotyledons</taxon>
        <taxon>Gunneridae</taxon>
        <taxon>Pentapetalae</taxon>
        <taxon>rosids</taxon>
        <taxon>malvids</taxon>
        <taxon>Malvales</taxon>
        <taxon>Malvaceae</taxon>
        <taxon>Malvoideae</taxon>
        <taxon>Hibiscus</taxon>
    </lineage>
</organism>
<keyword evidence="6" id="KW-1185">Reference proteome</keyword>
<keyword evidence="1" id="KW-0677">Repeat</keyword>
<evidence type="ECO:0000256" key="1">
    <source>
        <dbReference type="ARBA" id="ARBA00022737"/>
    </source>
</evidence>
<name>A0ABR2D9Y7_9ROSI</name>
<feature type="domain" description="Disease resistance N-terminal" evidence="4">
    <location>
        <begin position="12"/>
        <end position="95"/>
    </location>
</feature>
<dbReference type="Pfam" id="PF18052">
    <property type="entry name" value="Rx_N"/>
    <property type="match status" value="1"/>
</dbReference>
<keyword evidence="3" id="KW-0611">Plant defense</keyword>